<dbReference type="EMBL" id="JAGEPF010000010">
    <property type="protein sequence ID" value="MBO2459310.1"/>
    <property type="molecule type" value="Genomic_DNA"/>
</dbReference>
<accession>A0ABS3RTG7</accession>
<name>A0ABS3RTG7_9ACTN</name>
<evidence type="ECO:0000313" key="2">
    <source>
        <dbReference type="Proteomes" id="UP000680206"/>
    </source>
</evidence>
<reference evidence="1 2" key="1">
    <citation type="submission" date="2021-03" db="EMBL/GenBank/DDBJ databases">
        <title>Actinomadura violae sp. nov., isolated from lichen in Thailand.</title>
        <authorList>
            <person name="Kanchanasin P."/>
            <person name="Saeng-In P."/>
            <person name="Phongsopitanun W."/>
            <person name="Yuki M."/>
            <person name="Kudo T."/>
            <person name="Ohkuma M."/>
            <person name="Tanasupawat S."/>
        </authorList>
    </citation>
    <scope>NUCLEOTIDE SEQUENCE [LARGE SCALE GENOMIC DNA]</scope>
    <source>
        <strain evidence="1 2">LCR2-06</strain>
    </source>
</reference>
<dbReference type="Proteomes" id="UP000680206">
    <property type="component" value="Unassembled WGS sequence"/>
</dbReference>
<protein>
    <recommendedName>
        <fullName evidence="3">DksA C4-type domain-containing protein</fullName>
    </recommendedName>
</protein>
<dbReference type="RefSeq" id="WP_208241863.1">
    <property type="nucleotide sequence ID" value="NZ_JAGEPF010000010.1"/>
</dbReference>
<keyword evidence="2" id="KW-1185">Reference proteome</keyword>
<gene>
    <name evidence="1" type="ORF">J4709_17155</name>
</gene>
<sequence length="68" mass="7907">MSESEEPVLHLPEKDKHGIVQTLCGQYVSPDEVRDDPREATCKQCVEICRDEEQRRFDAEEDHYGESL</sequence>
<organism evidence="1 2">
    <name type="scientific">Actinomadura violacea</name>
    <dbReference type="NCBI Taxonomy" id="2819934"/>
    <lineage>
        <taxon>Bacteria</taxon>
        <taxon>Bacillati</taxon>
        <taxon>Actinomycetota</taxon>
        <taxon>Actinomycetes</taxon>
        <taxon>Streptosporangiales</taxon>
        <taxon>Thermomonosporaceae</taxon>
        <taxon>Actinomadura</taxon>
    </lineage>
</organism>
<evidence type="ECO:0000313" key="1">
    <source>
        <dbReference type="EMBL" id="MBO2459310.1"/>
    </source>
</evidence>
<proteinExistence type="predicted"/>
<comment type="caution">
    <text evidence="1">The sequence shown here is derived from an EMBL/GenBank/DDBJ whole genome shotgun (WGS) entry which is preliminary data.</text>
</comment>
<evidence type="ECO:0008006" key="3">
    <source>
        <dbReference type="Google" id="ProtNLM"/>
    </source>
</evidence>